<keyword evidence="1" id="KW-0812">Transmembrane</keyword>
<dbReference type="AlphaFoldDB" id="A0A1W9KQ09"/>
<keyword evidence="1" id="KW-1133">Transmembrane helix</keyword>
<keyword evidence="1" id="KW-0472">Membrane</keyword>
<accession>A0A1W9KQ09</accession>
<comment type="caution">
    <text evidence="2">The sequence shown here is derived from an EMBL/GenBank/DDBJ whole genome shotgun (WGS) entry which is preliminary data.</text>
</comment>
<evidence type="ECO:0000256" key="1">
    <source>
        <dbReference type="SAM" id="Phobius"/>
    </source>
</evidence>
<dbReference type="InterPro" id="IPR035362">
    <property type="entry name" value="KleE"/>
</dbReference>
<dbReference type="EMBL" id="MTEI01000019">
    <property type="protein sequence ID" value="OQW86263.1"/>
    <property type="molecule type" value="Genomic_DNA"/>
</dbReference>
<gene>
    <name evidence="2" type="ORF">BWK72_17980</name>
</gene>
<dbReference type="Proteomes" id="UP000192505">
    <property type="component" value="Unassembled WGS sequence"/>
</dbReference>
<feature type="transmembrane region" description="Helical" evidence="1">
    <location>
        <begin position="75"/>
        <end position="97"/>
    </location>
</feature>
<dbReference type="Pfam" id="PF17394">
    <property type="entry name" value="KleE"/>
    <property type="match status" value="1"/>
</dbReference>
<organism evidence="2 3">
    <name type="scientific">Rhodoferax ferrireducens</name>
    <dbReference type="NCBI Taxonomy" id="192843"/>
    <lineage>
        <taxon>Bacteria</taxon>
        <taxon>Pseudomonadati</taxon>
        <taxon>Pseudomonadota</taxon>
        <taxon>Betaproteobacteria</taxon>
        <taxon>Burkholderiales</taxon>
        <taxon>Comamonadaceae</taxon>
        <taxon>Rhodoferax</taxon>
    </lineage>
</organism>
<evidence type="ECO:0000313" key="2">
    <source>
        <dbReference type="EMBL" id="OQW86263.1"/>
    </source>
</evidence>
<feature type="transmembrane region" description="Helical" evidence="1">
    <location>
        <begin position="39"/>
        <end position="63"/>
    </location>
</feature>
<sequence length="103" mass="11332">MTNIINFPRRAKPDIGDAPKVAPPTPDTAGIGAAVVKGLWVVTVLVWPILKWVVSIDCFFQLIRMIYHWDTPGVHAGVTFLAHFAALTALTYFVSVFKPKGLK</sequence>
<evidence type="ECO:0000313" key="3">
    <source>
        <dbReference type="Proteomes" id="UP000192505"/>
    </source>
</evidence>
<name>A0A1W9KQ09_9BURK</name>
<proteinExistence type="predicted"/>
<protein>
    <submittedName>
        <fullName evidence="2">Protein kleE</fullName>
    </submittedName>
</protein>
<reference evidence="2 3" key="1">
    <citation type="submission" date="2017-01" db="EMBL/GenBank/DDBJ databases">
        <title>Novel large sulfur bacteria in the metagenomes of groundwater-fed chemosynthetic microbial mats in the Lake Huron basin.</title>
        <authorList>
            <person name="Sharrar A.M."/>
            <person name="Flood B.E."/>
            <person name="Bailey J.V."/>
            <person name="Jones D.S."/>
            <person name="Biddanda B."/>
            <person name="Ruberg S.A."/>
            <person name="Marcus D.N."/>
            <person name="Dick G.J."/>
        </authorList>
    </citation>
    <scope>NUCLEOTIDE SEQUENCE [LARGE SCALE GENOMIC DNA]</scope>
    <source>
        <strain evidence="2">A7</strain>
    </source>
</reference>